<comment type="caution">
    <text evidence="2">The sequence shown here is derived from an EMBL/GenBank/DDBJ whole genome shotgun (WGS) entry which is preliminary data.</text>
</comment>
<name>A0A8H5T4Z8_FUSHE</name>
<evidence type="ECO:0000313" key="2">
    <source>
        <dbReference type="EMBL" id="KAF5662700.1"/>
    </source>
</evidence>
<dbReference type="OrthoDB" id="5346581at2759"/>
<feature type="compositionally biased region" description="Basic and acidic residues" evidence="1">
    <location>
        <begin position="355"/>
        <end position="365"/>
    </location>
</feature>
<dbReference type="AlphaFoldDB" id="A0A8H5T4Z8"/>
<gene>
    <name evidence="2" type="ORF">FHETE_7806</name>
</gene>
<protein>
    <submittedName>
        <fullName evidence="2">Uncharacterized protein</fullName>
    </submittedName>
</protein>
<sequence length="365" mass="42061">MDPDKLNSHGEKLRSIARDAYDSRVPFHAIDSEHHRIVLDKAIRDVLSTEIATFTYAQIIDGLPIADVAWDRRLPGIMGEHIIDDHETLCPGALEKAQQYHESWDPSILKFDPETVKSYQKAKPASKSFNIRLVELVAVSLHQIAVLLFKADHRLHQGDIDAVTNWKLPYIEGTIDVQPGPTLFSHHAYLDDDIYPEGIADIVGYWAEDRILGGVVVFERRPRNPNEVPNIWFHPCRQRQTIRVYQLRNEQQQALFDFLLQDKPSSLPSPLPILGDKQNRIRVDAPTAITQDHIYRDIWERKPLDIFELRIFEKRPQDEVDYPEVGDLVRHINAQMGIPIPRPRPRSLSPPVTIQEEKGNYRDRG</sequence>
<accession>A0A8H5T4Z8</accession>
<evidence type="ECO:0000313" key="3">
    <source>
        <dbReference type="Proteomes" id="UP000567885"/>
    </source>
</evidence>
<evidence type="ECO:0000256" key="1">
    <source>
        <dbReference type="SAM" id="MobiDB-lite"/>
    </source>
</evidence>
<dbReference type="Proteomes" id="UP000567885">
    <property type="component" value="Unassembled WGS sequence"/>
</dbReference>
<organism evidence="2 3">
    <name type="scientific">Fusarium heterosporum</name>
    <dbReference type="NCBI Taxonomy" id="42747"/>
    <lineage>
        <taxon>Eukaryota</taxon>
        <taxon>Fungi</taxon>
        <taxon>Dikarya</taxon>
        <taxon>Ascomycota</taxon>
        <taxon>Pezizomycotina</taxon>
        <taxon>Sordariomycetes</taxon>
        <taxon>Hypocreomycetidae</taxon>
        <taxon>Hypocreales</taxon>
        <taxon>Nectriaceae</taxon>
        <taxon>Fusarium</taxon>
        <taxon>Fusarium heterosporum species complex</taxon>
    </lineage>
</organism>
<dbReference type="EMBL" id="JAAGWQ010000159">
    <property type="protein sequence ID" value="KAF5662700.1"/>
    <property type="molecule type" value="Genomic_DNA"/>
</dbReference>
<keyword evidence="3" id="KW-1185">Reference proteome</keyword>
<feature type="region of interest" description="Disordered" evidence="1">
    <location>
        <begin position="339"/>
        <end position="365"/>
    </location>
</feature>
<reference evidence="2 3" key="1">
    <citation type="submission" date="2020-05" db="EMBL/GenBank/DDBJ databases">
        <title>Identification and distribution of gene clusters putatively required for synthesis of sphingolipid metabolism inhibitors in phylogenetically diverse species of the filamentous fungus Fusarium.</title>
        <authorList>
            <person name="Kim H.-S."/>
            <person name="Busman M."/>
            <person name="Brown D.W."/>
            <person name="Divon H."/>
            <person name="Uhlig S."/>
            <person name="Proctor R.H."/>
        </authorList>
    </citation>
    <scope>NUCLEOTIDE SEQUENCE [LARGE SCALE GENOMIC DNA]</scope>
    <source>
        <strain evidence="2 3">NRRL 20693</strain>
    </source>
</reference>
<proteinExistence type="predicted"/>